<feature type="transmembrane region" description="Helical" evidence="2">
    <location>
        <begin position="12"/>
        <end position="30"/>
    </location>
</feature>
<evidence type="ECO:0000256" key="1">
    <source>
        <dbReference type="SAM" id="Coils"/>
    </source>
</evidence>
<accession>A0A367G2H8</accession>
<reference evidence="3 4" key="1">
    <citation type="submission" date="2018-02" db="EMBL/GenBank/DDBJ databases">
        <title>Complete genome sequencing of Faecalibacterium prausnitzii strains isolated from the human gut.</title>
        <authorList>
            <person name="Fitzgerald B.C."/>
            <person name="Shkoporov A.N."/>
            <person name="Ross P.R."/>
            <person name="Hill C."/>
        </authorList>
    </citation>
    <scope>NUCLEOTIDE SEQUENCE [LARGE SCALE GENOMIC DNA]</scope>
    <source>
        <strain evidence="3 4">APC942/31-1</strain>
    </source>
</reference>
<evidence type="ECO:0000313" key="3">
    <source>
        <dbReference type="EMBL" id="RCH44845.1"/>
    </source>
</evidence>
<dbReference type="RefSeq" id="WP_114001852.1">
    <property type="nucleotide sequence ID" value="NZ_PSQG01000006.1"/>
</dbReference>
<name>A0A367G2H8_9FIRM</name>
<comment type="caution">
    <text evidence="3">The sequence shown here is derived from an EMBL/GenBank/DDBJ whole genome shotgun (WGS) entry which is preliminary data.</text>
</comment>
<evidence type="ECO:0000256" key="2">
    <source>
        <dbReference type="SAM" id="Phobius"/>
    </source>
</evidence>
<keyword evidence="2" id="KW-0812">Transmembrane</keyword>
<keyword evidence="1" id="KW-0175">Coiled coil</keyword>
<evidence type="ECO:0000313" key="4">
    <source>
        <dbReference type="Proteomes" id="UP000253208"/>
    </source>
</evidence>
<gene>
    <name evidence="3" type="ORF">C4886_05170</name>
</gene>
<feature type="coiled-coil region" evidence="1">
    <location>
        <begin position="79"/>
        <end position="106"/>
    </location>
</feature>
<protein>
    <submittedName>
        <fullName evidence="3">Uncharacterized protein</fullName>
    </submittedName>
</protein>
<organism evidence="3 4">
    <name type="scientific">Blautia obeum</name>
    <dbReference type="NCBI Taxonomy" id="40520"/>
    <lineage>
        <taxon>Bacteria</taxon>
        <taxon>Bacillati</taxon>
        <taxon>Bacillota</taxon>
        <taxon>Clostridia</taxon>
        <taxon>Lachnospirales</taxon>
        <taxon>Lachnospiraceae</taxon>
        <taxon>Blautia</taxon>
    </lineage>
</organism>
<dbReference type="AlphaFoldDB" id="A0A367G2H8"/>
<keyword evidence="2" id="KW-0472">Membrane</keyword>
<dbReference type="EMBL" id="PSQG01000006">
    <property type="protein sequence ID" value="RCH44845.1"/>
    <property type="molecule type" value="Genomic_DNA"/>
</dbReference>
<dbReference type="Proteomes" id="UP000253208">
    <property type="component" value="Unassembled WGS sequence"/>
</dbReference>
<sequence length="184" mass="21771">MDYLIKLLGDYSIGWAITVIAALVFLGLCYRKVEKYFSDKAIHEKEKNEQFKKVMDQVNMYPTWHQQSLEIQQQFNTSIAELKEGMEKQQEKLDKIEKENTSRERSKLRDRLLQSHRYFTNPDKNPMQAWSEMEADAFWSMFKEYENANGDGHMHTTVQPEMRALEVIPMHEDAKIAELMGSRK</sequence>
<keyword evidence="2" id="KW-1133">Transmembrane helix</keyword>
<proteinExistence type="predicted"/>